<evidence type="ECO:0000313" key="2">
    <source>
        <dbReference type="Proteomes" id="UP000053947"/>
    </source>
</evidence>
<gene>
    <name evidence="1" type="ORF">DEALK_11400</name>
</gene>
<keyword evidence="2" id="KW-1185">Reference proteome</keyword>
<dbReference type="SUPFAM" id="SSF48371">
    <property type="entry name" value="ARM repeat"/>
    <property type="match status" value="1"/>
</dbReference>
<organism evidence="1 2">
    <name type="scientific">Dehalogenimonas alkenigignens</name>
    <dbReference type="NCBI Taxonomy" id="1217799"/>
    <lineage>
        <taxon>Bacteria</taxon>
        <taxon>Bacillati</taxon>
        <taxon>Chloroflexota</taxon>
        <taxon>Dehalococcoidia</taxon>
        <taxon>Dehalococcoidales</taxon>
        <taxon>Dehalococcoidaceae</taxon>
        <taxon>Dehalogenimonas</taxon>
    </lineage>
</organism>
<name>A0A0W0GI98_9CHLR</name>
<dbReference type="Pfam" id="PF13646">
    <property type="entry name" value="HEAT_2"/>
    <property type="match status" value="1"/>
</dbReference>
<dbReference type="RefSeq" id="WP_133240245.1">
    <property type="nucleotide sequence ID" value="NZ_KQ758903.1"/>
</dbReference>
<proteinExistence type="predicted"/>
<dbReference type="InterPro" id="IPR004155">
    <property type="entry name" value="PBS_lyase_HEAT"/>
</dbReference>
<dbReference type="Gene3D" id="1.25.10.10">
    <property type="entry name" value="Leucine-rich Repeat Variant"/>
    <property type="match status" value="1"/>
</dbReference>
<dbReference type="InterPro" id="IPR016024">
    <property type="entry name" value="ARM-type_fold"/>
</dbReference>
<protein>
    <submittedName>
        <fullName evidence="1">HEAT repeat protein</fullName>
    </submittedName>
</protein>
<dbReference type="Pfam" id="PF03130">
    <property type="entry name" value="HEAT_PBS"/>
    <property type="match status" value="1"/>
</dbReference>
<accession>A0A0W0GI98</accession>
<dbReference type="OrthoDB" id="163101at2"/>
<dbReference type="EMBL" id="LFDV01000002">
    <property type="protein sequence ID" value="KTB48295.1"/>
    <property type="molecule type" value="Genomic_DNA"/>
</dbReference>
<dbReference type="InterPro" id="IPR011989">
    <property type="entry name" value="ARM-like"/>
</dbReference>
<reference evidence="1 2" key="1">
    <citation type="submission" date="2015-06" db="EMBL/GenBank/DDBJ databases">
        <title>Genome sequence of the organohalide-respiring Dehalogenimonas alkenigignens type strain (IP3-3T).</title>
        <authorList>
            <person name="Key T.A."/>
            <person name="Richmond D.P."/>
            <person name="Bowman K.S."/>
            <person name="Cho Y.-J."/>
            <person name="Chun J."/>
            <person name="da Costa M.S."/>
            <person name="Rainey F.A."/>
            <person name="Moe W.M."/>
        </authorList>
    </citation>
    <scope>NUCLEOTIDE SEQUENCE [LARGE SCALE GENOMIC DNA]</scope>
    <source>
        <strain evidence="1 2">IP3-3</strain>
    </source>
</reference>
<sequence>MVIYCTRCWKDNPAGSEVCPRCGSKLEADNRTYIAKLIQALSHPEPMTVERAAWILGELKASEAIIPIVHLLKISRDMGAQEKAVEALGKIGDSSAVDALASNSAHWPVRVRVQVAESLGKIGGPKAEKVLRTMLNDSSSQVHETTSKALKTLVR</sequence>
<evidence type="ECO:0000313" key="1">
    <source>
        <dbReference type="EMBL" id="KTB48295.1"/>
    </source>
</evidence>
<dbReference type="AlphaFoldDB" id="A0A0W0GI98"/>
<dbReference type="GO" id="GO:0016491">
    <property type="term" value="F:oxidoreductase activity"/>
    <property type="evidence" value="ECO:0007669"/>
    <property type="project" value="TreeGrafter"/>
</dbReference>
<dbReference type="Proteomes" id="UP000053947">
    <property type="component" value="Unassembled WGS sequence"/>
</dbReference>
<comment type="caution">
    <text evidence="1">The sequence shown here is derived from an EMBL/GenBank/DDBJ whole genome shotgun (WGS) entry which is preliminary data.</text>
</comment>
<dbReference type="SMART" id="SM00567">
    <property type="entry name" value="EZ_HEAT"/>
    <property type="match status" value="3"/>
</dbReference>
<dbReference type="PANTHER" id="PTHR12697">
    <property type="entry name" value="PBS LYASE HEAT-LIKE PROTEIN"/>
    <property type="match status" value="1"/>
</dbReference>
<dbReference type="STRING" id="1217799.DEALK_11400"/>
<dbReference type="PATRIC" id="fig|1217799.6.peg.1178"/>
<dbReference type="PANTHER" id="PTHR12697:SF5">
    <property type="entry name" value="DEOXYHYPUSINE HYDROXYLASE"/>
    <property type="match status" value="1"/>
</dbReference>